<dbReference type="PANTHER" id="PTHR44303">
    <property type="entry name" value="DNAJ HOMOLOG SUBFAMILY C MEMBER 16"/>
    <property type="match status" value="1"/>
</dbReference>
<gene>
    <name evidence="4" type="ORF">HS088_TW20G00536</name>
</gene>
<keyword evidence="2" id="KW-1133">Transmembrane helix</keyword>
<feature type="domain" description="J" evidence="3">
    <location>
        <begin position="43"/>
        <end position="105"/>
    </location>
</feature>
<proteinExistence type="predicted"/>
<dbReference type="Pfam" id="PF00226">
    <property type="entry name" value="DnaJ"/>
    <property type="match status" value="1"/>
</dbReference>
<sequence>MARDQAPRSSMASTIKAYSVPIVLFSIAIFYQLFVLPRSFPPSHYDVLGIERHSSIALVKEAYESFSSKWNSGAEIPSTIDFIKIQYAYELLSNPFLKRDYDTFGIDEQLHVLENIKRQYAGESFSSVELPLLNASPSDPRDLAFNVITMKDFQSLFNNSHSWLLQVYSLGSDRCAQFSTAWKTIATLLDGVAKNAMVELGDVHLATLLAERKMIGQVFFRNGLPSLVAFPPSCNSLDCFIRYEGDLTVDAVMDWFATSVLNLPRIYYYPKESLGEKFLAKSGPHKVKVIFFSKTGERATPFVRQTAKNYWAYASFAFVQWRLEDSSVWWNTFNVESAPALVFLKDPGVKPIVYHGPINNSRLLDIMEQNKQLELPQLRSVSTMQLGCDARGHSPAGNDTIPWYCVVLAGRQSLELNKMRETMCRIKEIMSSDSELNEADKDQTLASAAFALREKRLTFSWLDGEAQKSYCSFYVQSASNYETCGPRRTMIDVPRLYIVRYKRNSSEANITVKRKPKHIWDGLLDEDVDPVSQLVVTYNGSVEIPQIMQWISEIIRDGDTRDLPFYRAKTPELVPEDSEPNWSSGVQRIKIKQRILSILSANYDLLGDPRVGPSLLLAALLSFGTIWLTRSQPRHPREPSQPGQSTNQDEIRPQVRERRRNTSSKNTPPSITDPEPKDAYQMPLPDSDSE</sequence>
<dbReference type="CDD" id="cd06257">
    <property type="entry name" value="DnaJ"/>
    <property type="match status" value="1"/>
</dbReference>
<dbReference type="EMBL" id="JAAARO010000020">
    <property type="protein sequence ID" value="KAF5730165.1"/>
    <property type="molecule type" value="Genomic_DNA"/>
</dbReference>
<dbReference type="AlphaFoldDB" id="A0A7J7C8A2"/>
<dbReference type="InParanoid" id="A0A7J7C8A2"/>
<dbReference type="Gene3D" id="3.40.30.10">
    <property type="entry name" value="Glutaredoxin"/>
    <property type="match status" value="1"/>
</dbReference>
<dbReference type="InterPro" id="IPR036249">
    <property type="entry name" value="Thioredoxin-like_sf"/>
</dbReference>
<keyword evidence="2" id="KW-0472">Membrane</keyword>
<dbReference type="InterPro" id="IPR018253">
    <property type="entry name" value="DnaJ_domain_CS"/>
</dbReference>
<dbReference type="FunCoup" id="A0A7J7C8A2">
    <property type="interactions" value="3676"/>
</dbReference>
<evidence type="ECO:0000256" key="2">
    <source>
        <dbReference type="SAM" id="Phobius"/>
    </source>
</evidence>
<keyword evidence="2" id="KW-0812">Transmembrane</keyword>
<evidence type="ECO:0000313" key="5">
    <source>
        <dbReference type="Proteomes" id="UP000593562"/>
    </source>
</evidence>
<dbReference type="InterPro" id="IPR001623">
    <property type="entry name" value="DnaJ_domain"/>
</dbReference>
<evidence type="ECO:0000256" key="1">
    <source>
        <dbReference type="SAM" id="MobiDB-lite"/>
    </source>
</evidence>
<organism evidence="4 5">
    <name type="scientific">Tripterygium wilfordii</name>
    <name type="common">Thunder God vine</name>
    <dbReference type="NCBI Taxonomy" id="458696"/>
    <lineage>
        <taxon>Eukaryota</taxon>
        <taxon>Viridiplantae</taxon>
        <taxon>Streptophyta</taxon>
        <taxon>Embryophyta</taxon>
        <taxon>Tracheophyta</taxon>
        <taxon>Spermatophyta</taxon>
        <taxon>Magnoliopsida</taxon>
        <taxon>eudicotyledons</taxon>
        <taxon>Gunneridae</taxon>
        <taxon>Pentapetalae</taxon>
        <taxon>rosids</taxon>
        <taxon>fabids</taxon>
        <taxon>Celastrales</taxon>
        <taxon>Celastraceae</taxon>
        <taxon>Tripterygium</taxon>
    </lineage>
</organism>
<dbReference type="PROSITE" id="PS50076">
    <property type="entry name" value="DNAJ_2"/>
    <property type="match status" value="1"/>
</dbReference>
<feature type="region of interest" description="Disordered" evidence="1">
    <location>
        <begin position="631"/>
        <end position="690"/>
    </location>
</feature>
<dbReference type="OrthoDB" id="767702at2759"/>
<reference evidence="4 5" key="1">
    <citation type="journal article" date="2020" name="Nat. Commun.">
        <title>Genome of Tripterygium wilfordii and identification of cytochrome P450 involved in triptolide biosynthesis.</title>
        <authorList>
            <person name="Tu L."/>
            <person name="Su P."/>
            <person name="Zhang Z."/>
            <person name="Gao L."/>
            <person name="Wang J."/>
            <person name="Hu T."/>
            <person name="Zhou J."/>
            <person name="Zhang Y."/>
            <person name="Zhao Y."/>
            <person name="Liu Y."/>
            <person name="Song Y."/>
            <person name="Tong Y."/>
            <person name="Lu Y."/>
            <person name="Yang J."/>
            <person name="Xu C."/>
            <person name="Jia M."/>
            <person name="Peters R.J."/>
            <person name="Huang L."/>
            <person name="Gao W."/>
        </authorList>
    </citation>
    <scope>NUCLEOTIDE SEQUENCE [LARGE SCALE GENOMIC DNA]</scope>
    <source>
        <strain evidence="5">cv. XIE 37</strain>
        <tissue evidence="4">Leaf</tissue>
    </source>
</reference>
<evidence type="ECO:0000259" key="3">
    <source>
        <dbReference type="PROSITE" id="PS50076"/>
    </source>
</evidence>
<dbReference type="Gene3D" id="1.10.287.110">
    <property type="entry name" value="DnaJ domain"/>
    <property type="match status" value="1"/>
</dbReference>
<accession>A0A7J7C8A2</accession>
<dbReference type="PROSITE" id="PS00636">
    <property type="entry name" value="DNAJ_1"/>
    <property type="match status" value="1"/>
</dbReference>
<dbReference type="InterPro" id="IPR036869">
    <property type="entry name" value="J_dom_sf"/>
</dbReference>
<dbReference type="InterPro" id="IPR052448">
    <property type="entry name" value="DnaJ_C16_autophagy_reg"/>
</dbReference>
<dbReference type="Proteomes" id="UP000593562">
    <property type="component" value="Unassembled WGS sequence"/>
</dbReference>
<name>A0A7J7C8A2_TRIWF</name>
<dbReference type="PANTHER" id="PTHR44303:SF2">
    <property type="entry name" value="DNAJ HOMOLOG SUBFAMILY C MEMBER 16"/>
    <property type="match status" value="1"/>
</dbReference>
<keyword evidence="5" id="KW-1185">Reference proteome</keyword>
<dbReference type="SUPFAM" id="SSF52833">
    <property type="entry name" value="Thioredoxin-like"/>
    <property type="match status" value="2"/>
</dbReference>
<evidence type="ECO:0000313" key="4">
    <source>
        <dbReference type="EMBL" id="KAF5730165.1"/>
    </source>
</evidence>
<comment type="caution">
    <text evidence="4">The sequence shown here is derived from an EMBL/GenBank/DDBJ whole genome shotgun (WGS) entry which is preliminary data.</text>
</comment>
<protein>
    <submittedName>
        <fullName evidence="4">DnaJ subfamily C member 16-like isoform X1</fullName>
    </submittedName>
</protein>
<dbReference type="SUPFAM" id="SSF46565">
    <property type="entry name" value="Chaperone J-domain"/>
    <property type="match status" value="1"/>
</dbReference>
<feature type="transmembrane region" description="Helical" evidence="2">
    <location>
        <begin position="15"/>
        <end position="34"/>
    </location>
</feature>